<dbReference type="InterPro" id="IPR002798">
    <property type="entry name" value="SpoIIM-like"/>
</dbReference>
<gene>
    <name evidence="2" type="ORF">HG543_44045</name>
</gene>
<name>A0A848LUR5_9BACT</name>
<evidence type="ECO:0000256" key="1">
    <source>
        <dbReference type="SAM" id="Phobius"/>
    </source>
</evidence>
<dbReference type="AlphaFoldDB" id="A0A848LUR5"/>
<dbReference type="EMBL" id="JABBJJ010000351">
    <property type="protein sequence ID" value="NMO21777.1"/>
    <property type="molecule type" value="Genomic_DNA"/>
</dbReference>
<reference evidence="2 3" key="1">
    <citation type="submission" date="2020-04" db="EMBL/GenBank/DDBJ databases">
        <title>Draft genome of Pyxidicoccus fallax type strain.</title>
        <authorList>
            <person name="Whitworth D.E."/>
        </authorList>
    </citation>
    <scope>NUCLEOTIDE SEQUENCE [LARGE SCALE GENOMIC DNA]</scope>
    <source>
        <strain evidence="2 3">DSM 14698</strain>
    </source>
</reference>
<dbReference type="PANTHER" id="PTHR35337:SF1">
    <property type="entry name" value="SLR1478 PROTEIN"/>
    <property type="match status" value="1"/>
</dbReference>
<feature type="transmembrane region" description="Helical" evidence="1">
    <location>
        <begin position="178"/>
        <end position="208"/>
    </location>
</feature>
<accession>A0A848LUR5</accession>
<proteinExistence type="predicted"/>
<keyword evidence="1" id="KW-0812">Transmembrane</keyword>
<dbReference type="Proteomes" id="UP000518300">
    <property type="component" value="Unassembled WGS sequence"/>
</dbReference>
<feature type="transmembrane region" description="Helical" evidence="1">
    <location>
        <begin position="105"/>
        <end position="126"/>
    </location>
</feature>
<feature type="transmembrane region" description="Helical" evidence="1">
    <location>
        <begin position="297"/>
        <end position="317"/>
    </location>
</feature>
<feature type="transmembrane region" description="Helical" evidence="1">
    <location>
        <begin position="220"/>
        <end position="245"/>
    </location>
</feature>
<comment type="caution">
    <text evidence="2">The sequence shown here is derived from an EMBL/GenBank/DDBJ whole genome shotgun (WGS) entry which is preliminary data.</text>
</comment>
<dbReference type="RefSeq" id="WP_169350952.1">
    <property type="nucleotide sequence ID" value="NZ_JABBJJ010000351.1"/>
</dbReference>
<evidence type="ECO:0000313" key="3">
    <source>
        <dbReference type="Proteomes" id="UP000518300"/>
    </source>
</evidence>
<dbReference type="PANTHER" id="PTHR35337">
    <property type="entry name" value="SLR1478 PROTEIN"/>
    <property type="match status" value="1"/>
</dbReference>
<organism evidence="2 3">
    <name type="scientific">Pyxidicoccus fallax</name>
    <dbReference type="NCBI Taxonomy" id="394095"/>
    <lineage>
        <taxon>Bacteria</taxon>
        <taxon>Pseudomonadati</taxon>
        <taxon>Myxococcota</taxon>
        <taxon>Myxococcia</taxon>
        <taxon>Myxococcales</taxon>
        <taxon>Cystobacterineae</taxon>
        <taxon>Myxococcaceae</taxon>
        <taxon>Pyxidicoccus</taxon>
    </lineage>
</organism>
<keyword evidence="1" id="KW-0472">Membrane</keyword>
<evidence type="ECO:0000313" key="2">
    <source>
        <dbReference type="EMBL" id="NMO21777.1"/>
    </source>
</evidence>
<keyword evidence="1" id="KW-1133">Transmembrane helix</keyword>
<protein>
    <submittedName>
        <fullName evidence="2">Stage II sporulation protein M</fullName>
    </submittedName>
</protein>
<dbReference type="Pfam" id="PF01944">
    <property type="entry name" value="SpoIIM"/>
    <property type="match status" value="1"/>
</dbReference>
<sequence>MEMAEFIESRRPRWEQLESLLDRSESLGLRGLSLEEARSLGKLYRAVSSDLLWVRARSGSADVSAYLNDLVGRAYALTYPGRRPRLADVWGFVARGFPALMRREWRMYVASLLLLLAGVGFGYLGMLVDPDAAHYLVPTEHLDLDPIKRAADEAAGDGMTAGQQAQFSTFLFTHNIQVAFLAFALGITMGLGTAVMLFVNGLFLGALAQVYTAKGMAGWFWAWILPHGIPEITAICIAGAAGLVIARGMVAPGGLSRGQALRKEAVTAVKLLFGTLALFVLAGFIEGTVSQIHPPKLSVMFKVSFALIVGAGVYAYLLSDWLRTGSEARENDRSAAEPSATR</sequence>
<keyword evidence="3" id="KW-1185">Reference proteome</keyword>
<feature type="transmembrane region" description="Helical" evidence="1">
    <location>
        <begin position="265"/>
        <end position="285"/>
    </location>
</feature>